<reference evidence="2 3" key="1">
    <citation type="submission" date="2024-09" db="EMBL/GenBank/DDBJ databases">
        <authorList>
            <person name="Sun Q."/>
            <person name="Mori K."/>
        </authorList>
    </citation>
    <scope>NUCLEOTIDE SEQUENCE [LARGE SCALE GENOMIC DNA]</scope>
    <source>
        <strain evidence="2 3">JCM 13519</strain>
    </source>
</reference>
<evidence type="ECO:0000313" key="2">
    <source>
        <dbReference type="EMBL" id="MFB9713604.1"/>
    </source>
</evidence>
<proteinExistence type="predicted"/>
<dbReference type="PANTHER" id="PTHR21366">
    <property type="entry name" value="GLYOXALASE FAMILY PROTEIN"/>
    <property type="match status" value="1"/>
</dbReference>
<dbReference type="Proteomes" id="UP001589536">
    <property type="component" value="Unassembled WGS sequence"/>
</dbReference>
<gene>
    <name evidence="2" type="ORF">ACFFPI_05485</name>
</gene>
<feature type="domain" description="VOC" evidence="1">
    <location>
        <begin position="137"/>
        <end position="252"/>
    </location>
</feature>
<sequence>MIKLYDIDHVVMGVKDLDESVESWQNEFGLTEVSREGSQSFLVCNYEKPSLILQKTPEAGILHAAYQLAPELTLDDAEKHLKEKRVQFTRSETAVSFEDLEGNGIQFVNYRPKEGQDKFPREWRQATQSHRIGAPRKLGHVNYLTADINRQVDFYLNVVGMKLADKLGADAGAFLHVGADHHVMAFVNTGQAHFHHIAFDMEDWGQIRQSFDHLAQYGRVMPWGPVRHGIGGNLAGYVRLPEADCFIELYSDMEQLDATHEPREYPDDRHSSNVWGMLPPRSYFRFDAESIKAERESLQSIWEKEPALLGD</sequence>
<dbReference type="RefSeq" id="WP_345052724.1">
    <property type="nucleotide sequence ID" value="NZ_BAABED010000001.1"/>
</dbReference>
<dbReference type="InterPro" id="IPR004360">
    <property type="entry name" value="Glyas_Fos-R_dOase_dom"/>
</dbReference>
<feature type="domain" description="VOC" evidence="1">
    <location>
        <begin position="6"/>
        <end position="126"/>
    </location>
</feature>
<dbReference type="PANTHER" id="PTHR21366:SF14">
    <property type="entry name" value="GLYOXALASE DOMAIN-CONTAINING PROTEIN 5"/>
    <property type="match status" value="1"/>
</dbReference>
<keyword evidence="3" id="KW-1185">Reference proteome</keyword>
<dbReference type="PROSITE" id="PS51819">
    <property type="entry name" value="VOC"/>
    <property type="match status" value="2"/>
</dbReference>
<dbReference type="Pfam" id="PF00903">
    <property type="entry name" value="Glyoxalase"/>
    <property type="match status" value="1"/>
</dbReference>
<name>A0ABV5UP10_9MICC</name>
<organism evidence="2 3">
    <name type="scientific">Arthrobacter methylotrophus</name>
    <dbReference type="NCBI Taxonomy" id="121291"/>
    <lineage>
        <taxon>Bacteria</taxon>
        <taxon>Bacillati</taxon>
        <taxon>Actinomycetota</taxon>
        <taxon>Actinomycetes</taxon>
        <taxon>Micrococcales</taxon>
        <taxon>Micrococcaceae</taxon>
        <taxon>Arthrobacter</taxon>
    </lineage>
</organism>
<evidence type="ECO:0000259" key="1">
    <source>
        <dbReference type="PROSITE" id="PS51819"/>
    </source>
</evidence>
<dbReference type="SUPFAM" id="SSF54593">
    <property type="entry name" value="Glyoxalase/Bleomycin resistance protein/Dihydroxybiphenyl dioxygenase"/>
    <property type="match status" value="1"/>
</dbReference>
<dbReference type="InterPro" id="IPR029068">
    <property type="entry name" value="Glyas_Bleomycin-R_OHBP_Dase"/>
</dbReference>
<comment type="caution">
    <text evidence="2">The sequence shown here is derived from an EMBL/GenBank/DDBJ whole genome shotgun (WGS) entry which is preliminary data.</text>
</comment>
<dbReference type="EMBL" id="JBHMBH010000012">
    <property type="protein sequence ID" value="MFB9713604.1"/>
    <property type="molecule type" value="Genomic_DNA"/>
</dbReference>
<accession>A0ABV5UP10</accession>
<dbReference type="InterPro" id="IPR037523">
    <property type="entry name" value="VOC_core"/>
</dbReference>
<protein>
    <submittedName>
        <fullName evidence="2">VOC family protein</fullName>
    </submittedName>
</protein>
<dbReference type="InterPro" id="IPR050383">
    <property type="entry name" value="GlyoxalaseI/FosfomycinResist"/>
</dbReference>
<evidence type="ECO:0000313" key="3">
    <source>
        <dbReference type="Proteomes" id="UP001589536"/>
    </source>
</evidence>
<dbReference type="Gene3D" id="3.10.180.10">
    <property type="entry name" value="2,3-Dihydroxybiphenyl 1,2-Dioxygenase, domain 1"/>
    <property type="match status" value="2"/>
</dbReference>